<feature type="transmembrane region" description="Helical" evidence="18">
    <location>
        <begin position="7"/>
        <end position="27"/>
    </location>
</feature>
<geneLocation type="mitochondrion" evidence="20"/>
<dbReference type="EMBL" id="KX943466">
    <property type="protein sequence ID" value="APX40395.1"/>
    <property type="molecule type" value="Genomic_DNA"/>
</dbReference>
<dbReference type="PANTHER" id="PTHR46552">
    <property type="entry name" value="NADH-UBIQUINONE OXIDOREDUCTASE CHAIN 2"/>
    <property type="match status" value="1"/>
</dbReference>
<evidence type="ECO:0000256" key="13">
    <source>
        <dbReference type="ARBA" id="ARBA00023027"/>
    </source>
</evidence>
<dbReference type="PRINTS" id="PR01436">
    <property type="entry name" value="NADHDHGNASE2"/>
</dbReference>
<evidence type="ECO:0000256" key="17">
    <source>
        <dbReference type="ARBA" id="ARBA00049551"/>
    </source>
</evidence>
<keyword evidence="12 18" id="KW-1133">Transmembrane helix</keyword>
<dbReference type="PANTHER" id="PTHR46552:SF1">
    <property type="entry name" value="NADH-UBIQUINONE OXIDOREDUCTASE CHAIN 2"/>
    <property type="match status" value="1"/>
</dbReference>
<comment type="function">
    <text evidence="18">Core subunit of the mitochondrial membrane respiratory chain NADH dehydrogenase (Complex I) which catalyzes electron transfer from NADH through the respiratory chain, using ubiquinone as an electron acceptor. Essential for the catalytic activity and assembly of complex I.</text>
</comment>
<evidence type="ECO:0000256" key="15">
    <source>
        <dbReference type="ARBA" id="ARBA00023128"/>
    </source>
</evidence>
<evidence type="ECO:0000256" key="9">
    <source>
        <dbReference type="ARBA" id="ARBA00022792"/>
    </source>
</evidence>
<dbReference type="EC" id="7.1.1.2" evidence="4 18"/>
<dbReference type="GO" id="GO:0006120">
    <property type="term" value="P:mitochondrial electron transport, NADH to ubiquinone"/>
    <property type="evidence" value="ECO:0007669"/>
    <property type="project" value="InterPro"/>
</dbReference>
<comment type="function">
    <text evidence="1">Core subunit of the mitochondrial membrane respiratory chain NADH dehydrogenase (Complex I) that is believed to belong to the minimal assembly required for catalysis. Complex I functions in the transfer of electrons from NADH to the respiratory chain. The immediate electron acceptor for the enzyme is believed to be ubiquinone.</text>
</comment>
<evidence type="ECO:0000313" key="20">
    <source>
        <dbReference type="EMBL" id="APX40395.1"/>
    </source>
</evidence>
<dbReference type="GO" id="GO:0005743">
    <property type="term" value="C:mitochondrial inner membrane"/>
    <property type="evidence" value="ECO:0007669"/>
    <property type="project" value="UniProtKB-SubCell"/>
</dbReference>
<feature type="transmembrane region" description="Helical" evidence="18">
    <location>
        <begin position="254"/>
        <end position="275"/>
    </location>
</feature>
<keyword evidence="6" id="KW-0813">Transport</keyword>
<keyword evidence="9 18" id="KW-0999">Mitochondrion inner membrane</keyword>
<dbReference type="GO" id="GO:0008137">
    <property type="term" value="F:NADH dehydrogenase (ubiquinone) activity"/>
    <property type="evidence" value="ECO:0007669"/>
    <property type="project" value="UniProtKB-EC"/>
</dbReference>
<evidence type="ECO:0000256" key="2">
    <source>
        <dbReference type="ARBA" id="ARBA00004448"/>
    </source>
</evidence>
<evidence type="ECO:0000256" key="5">
    <source>
        <dbReference type="ARBA" id="ARBA00021008"/>
    </source>
</evidence>
<keyword evidence="10 18" id="KW-1278">Translocase</keyword>
<feature type="domain" description="NADH:quinone oxidoreductase/Mrp antiporter transmembrane" evidence="19">
    <location>
        <begin position="7"/>
        <end position="266"/>
    </location>
</feature>
<keyword evidence="11 18" id="KW-0249">Electron transport</keyword>
<evidence type="ECO:0000259" key="19">
    <source>
        <dbReference type="Pfam" id="PF00361"/>
    </source>
</evidence>
<evidence type="ECO:0000256" key="10">
    <source>
        <dbReference type="ARBA" id="ARBA00022967"/>
    </source>
</evidence>
<organism evidence="20">
    <name type="scientific">Batophila aerata</name>
    <dbReference type="NCBI Taxonomy" id="877817"/>
    <lineage>
        <taxon>Eukaryota</taxon>
        <taxon>Metazoa</taxon>
        <taxon>Ecdysozoa</taxon>
        <taxon>Arthropoda</taxon>
        <taxon>Hexapoda</taxon>
        <taxon>Insecta</taxon>
        <taxon>Pterygota</taxon>
        <taxon>Neoptera</taxon>
        <taxon>Endopterygota</taxon>
        <taxon>Coleoptera</taxon>
        <taxon>Polyphaga</taxon>
        <taxon>Cucujiformia</taxon>
        <taxon>Chrysomeloidea</taxon>
        <taxon>Chrysomelidae</taxon>
        <taxon>Galerucinae</taxon>
        <taxon>Alticini</taxon>
        <taxon>Batophila</taxon>
    </lineage>
</organism>
<feature type="transmembrane region" description="Helical" evidence="18">
    <location>
        <begin position="295"/>
        <end position="315"/>
    </location>
</feature>
<evidence type="ECO:0000256" key="11">
    <source>
        <dbReference type="ARBA" id="ARBA00022982"/>
    </source>
</evidence>
<evidence type="ECO:0000256" key="16">
    <source>
        <dbReference type="ARBA" id="ARBA00023136"/>
    </source>
</evidence>
<keyword evidence="7 18" id="KW-0679">Respiratory chain</keyword>
<name>A0A3G1GRG8_9CUCU</name>
<comment type="subcellular location">
    <subcellularLocation>
        <location evidence="2 18">Mitochondrion inner membrane</location>
        <topology evidence="2 18">Multi-pass membrane protein</topology>
    </subcellularLocation>
</comment>
<dbReference type="InterPro" id="IPR003917">
    <property type="entry name" value="NADH_UbQ_OxRdtase_chain2"/>
</dbReference>
<feature type="transmembrane region" description="Helical" evidence="18">
    <location>
        <begin position="127"/>
        <end position="147"/>
    </location>
</feature>
<keyword evidence="16 18" id="KW-0472">Membrane</keyword>
<comment type="catalytic activity">
    <reaction evidence="17 18">
        <text>a ubiquinone + NADH + 5 H(+)(in) = a ubiquinol + NAD(+) + 4 H(+)(out)</text>
        <dbReference type="Rhea" id="RHEA:29091"/>
        <dbReference type="Rhea" id="RHEA-COMP:9565"/>
        <dbReference type="Rhea" id="RHEA-COMP:9566"/>
        <dbReference type="ChEBI" id="CHEBI:15378"/>
        <dbReference type="ChEBI" id="CHEBI:16389"/>
        <dbReference type="ChEBI" id="CHEBI:17976"/>
        <dbReference type="ChEBI" id="CHEBI:57540"/>
        <dbReference type="ChEBI" id="CHEBI:57945"/>
        <dbReference type="EC" id="7.1.1.2"/>
    </reaction>
</comment>
<evidence type="ECO:0000256" key="1">
    <source>
        <dbReference type="ARBA" id="ARBA00003257"/>
    </source>
</evidence>
<protein>
    <recommendedName>
        <fullName evidence="5 18">NADH-ubiquinone oxidoreductase chain 2</fullName>
        <ecNumber evidence="4 18">7.1.1.2</ecNumber>
    </recommendedName>
</protein>
<feature type="transmembrane region" description="Helical" evidence="18">
    <location>
        <begin position="73"/>
        <end position="94"/>
    </location>
</feature>
<evidence type="ECO:0000256" key="14">
    <source>
        <dbReference type="ARBA" id="ARBA00023075"/>
    </source>
</evidence>
<feature type="transmembrane region" description="Helical" evidence="18">
    <location>
        <begin position="39"/>
        <end position="61"/>
    </location>
</feature>
<evidence type="ECO:0000256" key="6">
    <source>
        <dbReference type="ARBA" id="ARBA00022448"/>
    </source>
</evidence>
<dbReference type="AlphaFoldDB" id="A0A3G1GRG8"/>
<evidence type="ECO:0000256" key="12">
    <source>
        <dbReference type="ARBA" id="ARBA00022989"/>
    </source>
</evidence>
<proteinExistence type="inferred from homology"/>
<feature type="transmembrane region" description="Helical" evidence="18">
    <location>
        <begin position="168"/>
        <end position="188"/>
    </location>
</feature>
<comment type="similarity">
    <text evidence="3 18">Belongs to the complex I subunit 2 family.</text>
</comment>
<keyword evidence="14 18" id="KW-0830">Ubiquinone</keyword>
<dbReference type="InterPro" id="IPR050175">
    <property type="entry name" value="Complex_I_Subunit_2"/>
</dbReference>
<evidence type="ECO:0000256" key="8">
    <source>
        <dbReference type="ARBA" id="ARBA00022692"/>
    </source>
</evidence>
<feature type="transmembrane region" description="Helical" evidence="18">
    <location>
        <begin position="194"/>
        <end position="213"/>
    </location>
</feature>
<keyword evidence="15 18" id="KW-0496">Mitochondrion</keyword>
<evidence type="ECO:0000256" key="4">
    <source>
        <dbReference type="ARBA" id="ARBA00012944"/>
    </source>
</evidence>
<gene>
    <name evidence="20" type="primary">nad2</name>
</gene>
<keyword evidence="13 18" id="KW-0520">NAD</keyword>
<reference evidence="20" key="1">
    <citation type="journal article" date="2015" name="Methods Ecol Evol 6">
        <title>Validating the power of mitochondrial metagenomics for community ecology and phylogenetics of complex assemblages.</title>
        <authorList>
            <person name="Gomez-Rodriguez C."/>
            <person name="Crampton-Platt A."/>
            <person name="Timmermans M.J.T.N."/>
            <person name="Baselga A."/>
            <person name="Vogler A.P."/>
        </authorList>
    </citation>
    <scope>NUCLEOTIDE SEQUENCE</scope>
</reference>
<evidence type="ECO:0000256" key="18">
    <source>
        <dbReference type="RuleBase" id="RU003403"/>
    </source>
</evidence>
<keyword evidence="8 18" id="KW-0812">Transmembrane</keyword>
<dbReference type="InterPro" id="IPR001750">
    <property type="entry name" value="ND/Mrp_TM"/>
</dbReference>
<evidence type="ECO:0000256" key="3">
    <source>
        <dbReference type="ARBA" id="ARBA00007012"/>
    </source>
</evidence>
<evidence type="ECO:0000256" key="7">
    <source>
        <dbReference type="ARBA" id="ARBA00022660"/>
    </source>
</evidence>
<accession>A0A3G1GRG8</accession>
<dbReference type="Pfam" id="PF00361">
    <property type="entry name" value="Proton_antipo_M"/>
    <property type="match status" value="1"/>
</dbReference>
<feature type="transmembrane region" description="Helical" evidence="18">
    <location>
        <begin position="225"/>
        <end position="248"/>
    </location>
</feature>
<sequence length="318" mass="37419">MITISAYTWFPTWIGLEINLLSIIPLFKSSNSKFPMEATLKYFITQTMASTMILFSLIMMLNLKNYFFSNYSFILILNSALLTKLGAAPFHSWFPEVTEGLNWNNNLLLLTWQKIAPSILISYNSNLTMFMSIIIMSCVIIGSIMGLNQTSLRKILAYSSINHLGWMLASLLNYQMIWLIYFFIYLIITSNIIIMFKIFNIFFITQLFLILNLNKMNKFMFSFNFLSLGGLPPFIGFIPKWFTINFLIQNNFFYLNFIMILFSLITLFFYLRLIFSSITIKTWENFILINNYNKFKFWFLSTLNILSLILCTNIFNFL</sequence>